<evidence type="ECO:0000256" key="1">
    <source>
        <dbReference type="SAM" id="MobiDB-lite"/>
    </source>
</evidence>
<accession>A0A9N9EXI6</accession>
<comment type="caution">
    <text evidence="2">The sequence shown here is derived from an EMBL/GenBank/DDBJ whole genome shotgun (WGS) entry which is preliminary data.</text>
</comment>
<dbReference type="AlphaFoldDB" id="A0A9N9EXI6"/>
<dbReference type="Proteomes" id="UP000789342">
    <property type="component" value="Unassembled WGS sequence"/>
</dbReference>
<sequence>EVLAALQKVIPKNLSKDRKKKAEDKDVYRGINLQMAYYFKPTEARHSILLKDKNVTYQGFSIFRKTLVIIVEPLGGIIEFGGGVKVASSMSIDDYMGQEYSSDVDEPSDQQTNQIITID</sequence>
<feature type="compositionally biased region" description="Polar residues" evidence="1">
    <location>
        <begin position="109"/>
        <end position="119"/>
    </location>
</feature>
<organism evidence="2 3">
    <name type="scientific">Acaulospora morrowiae</name>
    <dbReference type="NCBI Taxonomy" id="94023"/>
    <lineage>
        <taxon>Eukaryota</taxon>
        <taxon>Fungi</taxon>
        <taxon>Fungi incertae sedis</taxon>
        <taxon>Mucoromycota</taxon>
        <taxon>Glomeromycotina</taxon>
        <taxon>Glomeromycetes</taxon>
        <taxon>Diversisporales</taxon>
        <taxon>Acaulosporaceae</taxon>
        <taxon>Acaulospora</taxon>
    </lineage>
</organism>
<dbReference type="EMBL" id="CAJVPV010015918">
    <property type="protein sequence ID" value="CAG8694974.1"/>
    <property type="molecule type" value="Genomic_DNA"/>
</dbReference>
<evidence type="ECO:0000313" key="2">
    <source>
        <dbReference type="EMBL" id="CAG8694974.1"/>
    </source>
</evidence>
<gene>
    <name evidence="2" type="ORF">AMORRO_LOCUS11810</name>
</gene>
<dbReference type="OrthoDB" id="5374757at2759"/>
<reference evidence="2" key="1">
    <citation type="submission" date="2021-06" db="EMBL/GenBank/DDBJ databases">
        <authorList>
            <person name="Kallberg Y."/>
            <person name="Tangrot J."/>
            <person name="Rosling A."/>
        </authorList>
    </citation>
    <scope>NUCLEOTIDE SEQUENCE</scope>
    <source>
        <strain evidence="2">CL551</strain>
    </source>
</reference>
<name>A0A9N9EXI6_9GLOM</name>
<feature type="non-terminal residue" evidence="2">
    <location>
        <position position="1"/>
    </location>
</feature>
<keyword evidence="3" id="KW-1185">Reference proteome</keyword>
<protein>
    <submittedName>
        <fullName evidence="2">10521_t:CDS:1</fullName>
    </submittedName>
</protein>
<feature type="region of interest" description="Disordered" evidence="1">
    <location>
        <begin position="99"/>
        <end position="119"/>
    </location>
</feature>
<evidence type="ECO:0000313" key="3">
    <source>
        <dbReference type="Proteomes" id="UP000789342"/>
    </source>
</evidence>
<proteinExistence type="predicted"/>